<comment type="caution">
    <text evidence="1">The sequence shown here is derived from an EMBL/GenBank/DDBJ whole genome shotgun (WGS) entry which is preliminary data.</text>
</comment>
<name>X8AHA1_MYCXE</name>
<organism evidence="1">
    <name type="scientific">Mycobacterium xenopi 4042</name>
    <dbReference type="NCBI Taxonomy" id="1299334"/>
    <lineage>
        <taxon>Bacteria</taxon>
        <taxon>Bacillati</taxon>
        <taxon>Actinomycetota</taxon>
        <taxon>Actinomycetes</taxon>
        <taxon>Mycobacteriales</taxon>
        <taxon>Mycobacteriaceae</taxon>
        <taxon>Mycobacterium</taxon>
    </lineage>
</organism>
<protein>
    <submittedName>
        <fullName evidence="1">Uncharacterized protein</fullName>
    </submittedName>
</protein>
<reference evidence="1" key="1">
    <citation type="submission" date="2014-01" db="EMBL/GenBank/DDBJ databases">
        <authorList>
            <person name="Brown-Elliot B."/>
            <person name="Wallace R."/>
            <person name="Lenaerts A."/>
            <person name="Ordway D."/>
            <person name="DeGroote M.A."/>
            <person name="Parker T."/>
            <person name="Sizemore C."/>
            <person name="Tallon L.J."/>
            <person name="Sadzewicz L.K."/>
            <person name="Sengamalay N."/>
            <person name="Fraser C.M."/>
            <person name="Hine E."/>
            <person name="Shefchek K.A."/>
            <person name="Das S.P."/>
            <person name="Tettelin H."/>
        </authorList>
    </citation>
    <scope>NUCLEOTIDE SEQUENCE [LARGE SCALE GENOMIC DNA]</scope>
    <source>
        <strain evidence="1">4042</strain>
    </source>
</reference>
<dbReference type="EMBL" id="JAOB01000060">
    <property type="protein sequence ID" value="EUA30541.1"/>
    <property type="molecule type" value="Genomic_DNA"/>
</dbReference>
<dbReference type="AlphaFoldDB" id="X8AHA1"/>
<gene>
    <name evidence="1" type="ORF">I553_4798</name>
</gene>
<dbReference type="PATRIC" id="fig|1299334.3.peg.6469"/>
<evidence type="ECO:0000313" key="1">
    <source>
        <dbReference type="EMBL" id="EUA30541.1"/>
    </source>
</evidence>
<accession>X8AHA1</accession>
<proteinExistence type="predicted"/>
<sequence>MKNVGGVAPLTDPIRGTSEPNRLWTLTNVGEATPDILSPLCWALWGAG</sequence>